<comment type="caution">
    <text evidence="1">The sequence shown here is derived from an EMBL/GenBank/DDBJ whole genome shotgun (WGS) entry which is preliminary data.</text>
</comment>
<evidence type="ECO:0000313" key="1">
    <source>
        <dbReference type="EMBL" id="OXM50415.1"/>
    </source>
</evidence>
<dbReference type="Proteomes" id="UP000215563">
    <property type="component" value="Unassembled WGS sequence"/>
</dbReference>
<name>A0A229RV55_AMYAL</name>
<sequence length="126" mass="14211">MRLPDGKQIVLSSDAAHLRSNIDQTTGMPLDVSNPDEENGLRKLKLLASRPDTTVWVNHDPGRLETQPTQRTSDRLIPSAQQYAQAFGLSHFERLTHGYPVQRHLETVVSPRLWHLPRAGRASNSR</sequence>
<protein>
    <submittedName>
        <fullName evidence="1">Uncharacterized protein</fullName>
    </submittedName>
</protein>
<organism evidence="1 2">
    <name type="scientific">Amycolatopsis alba DSM 44262</name>
    <dbReference type="NCBI Taxonomy" id="1125972"/>
    <lineage>
        <taxon>Bacteria</taxon>
        <taxon>Bacillati</taxon>
        <taxon>Actinomycetota</taxon>
        <taxon>Actinomycetes</taxon>
        <taxon>Pseudonocardiales</taxon>
        <taxon>Pseudonocardiaceae</taxon>
        <taxon>Amycolatopsis</taxon>
    </lineage>
</organism>
<dbReference type="OrthoDB" id="3865988at2"/>
<evidence type="ECO:0000313" key="2">
    <source>
        <dbReference type="Proteomes" id="UP000215563"/>
    </source>
</evidence>
<reference evidence="1 2" key="1">
    <citation type="submission" date="2017-07" db="EMBL/GenBank/DDBJ databases">
        <title>Amycolatopsis alba DSM 44262 Genome sequencing and assembly.</title>
        <authorList>
            <person name="Kaur N."/>
            <person name="Mayilraj S."/>
        </authorList>
    </citation>
    <scope>NUCLEOTIDE SEQUENCE [LARGE SCALE GENOMIC DNA]</scope>
    <source>
        <strain evidence="1 2">DSM 44262</strain>
    </source>
</reference>
<proteinExistence type="predicted"/>
<gene>
    <name evidence="1" type="ORF">CFP75_16095</name>
</gene>
<dbReference type="EMBL" id="NMQU01000041">
    <property type="protein sequence ID" value="OXM50415.1"/>
    <property type="molecule type" value="Genomic_DNA"/>
</dbReference>
<dbReference type="RefSeq" id="WP_020636609.1">
    <property type="nucleotide sequence ID" value="NZ_KB913032.1"/>
</dbReference>
<keyword evidence="2" id="KW-1185">Reference proteome</keyword>
<dbReference type="Gene3D" id="3.60.15.10">
    <property type="entry name" value="Ribonuclease Z/Hydroxyacylglutathione hydrolase-like"/>
    <property type="match status" value="1"/>
</dbReference>
<accession>A0A229RV55</accession>
<dbReference type="InterPro" id="IPR036866">
    <property type="entry name" value="RibonucZ/Hydroxyglut_hydro"/>
</dbReference>
<dbReference type="AlphaFoldDB" id="A0A229RV55"/>